<evidence type="ECO:0000313" key="1">
    <source>
        <dbReference type="EMBL" id="MDP9833365.1"/>
    </source>
</evidence>
<dbReference type="EMBL" id="JAUSQL010000001">
    <property type="protein sequence ID" value="MDP9833365.1"/>
    <property type="molecule type" value="Genomic_DNA"/>
</dbReference>
<dbReference type="Gene3D" id="1.10.10.10">
    <property type="entry name" value="Winged helix-like DNA-binding domain superfamily/Winged helix DNA-binding domain"/>
    <property type="match status" value="1"/>
</dbReference>
<sequence length="33" mass="3970">MAKRYSLEFKDRAVRMVADRLGDDPSMRQWQVI</sequence>
<evidence type="ECO:0000313" key="2">
    <source>
        <dbReference type="Proteomes" id="UP001230145"/>
    </source>
</evidence>
<dbReference type="Proteomes" id="UP001230145">
    <property type="component" value="Unassembled WGS sequence"/>
</dbReference>
<comment type="caution">
    <text evidence="1">The sequence shown here is derived from an EMBL/GenBank/DDBJ whole genome shotgun (WGS) entry which is preliminary data.</text>
</comment>
<protein>
    <submittedName>
        <fullName evidence="1">Transposase</fullName>
    </submittedName>
</protein>
<dbReference type="InterPro" id="IPR036388">
    <property type="entry name" value="WH-like_DNA-bd_sf"/>
</dbReference>
<proteinExistence type="predicted"/>
<name>A0ABT9PKW0_9ACTO</name>
<organism evidence="1 2">
    <name type="scientific">Trueperella abortisuis</name>
    <dbReference type="NCBI Taxonomy" id="445930"/>
    <lineage>
        <taxon>Bacteria</taxon>
        <taxon>Bacillati</taxon>
        <taxon>Actinomycetota</taxon>
        <taxon>Actinomycetes</taxon>
        <taxon>Actinomycetales</taxon>
        <taxon>Actinomycetaceae</taxon>
        <taxon>Trueperella</taxon>
    </lineage>
</organism>
<keyword evidence="2" id="KW-1185">Reference proteome</keyword>
<accession>A0ABT9PKW0</accession>
<reference evidence="1 2" key="1">
    <citation type="submission" date="2023-07" db="EMBL/GenBank/DDBJ databases">
        <title>Sequencing the genomes of 1000 actinobacteria strains.</title>
        <authorList>
            <person name="Klenk H.-P."/>
        </authorList>
    </citation>
    <scope>NUCLEOTIDE SEQUENCE [LARGE SCALE GENOMIC DNA]</scope>
    <source>
        <strain evidence="1 2">DSM 19515</strain>
    </source>
</reference>
<gene>
    <name evidence="1" type="ORF">J2S45_002044</name>
</gene>